<dbReference type="Pfam" id="PF08808">
    <property type="entry name" value="RES"/>
    <property type="match status" value="1"/>
</dbReference>
<dbReference type="AlphaFoldDB" id="A0A5E4RDF5"/>
<gene>
    <name evidence="2" type="ORF">PTE30175_00108</name>
</gene>
<accession>A0A5E4RDF5</accession>
<evidence type="ECO:0000313" key="3">
    <source>
        <dbReference type="Proteomes" id="UP000414233"/>
    </source>
</evidence>
<dbReference type="EMBL" id="CABPRZ010000001">
    <property type="protein sequence ID" value="VVD61215.1"/>
    <property type="molecule type" value="Genomic_DNA"/>
</dbReference>
<feature type="domain" description="RES" evidence="1">
    <location>
        <begin position="37"/>
        <end position="177"/>
    </location>
</feature>
<reference evidence="2 3" key="1">
    <citation type="submission" date="2019-08" db="EMBL/GenBank/DDBJ databases">
        <authorList>
            <person name="Peeters C."/>
        </authorList>
    </citation>
    <scope>NUCLEOTIDE SEQUENCE [LARGE SCALE GENOMIC DNA]</scope>
    <source>
        <strain evidence="2 3">LMG 30175</strain>
    </source>
</reference>
<keyword evidence="3" id="KW-1185">Reference proteome</keyword>
<dbReference type="Proteomes" id="UP000414233">
    <property type="component" value="Unassembled WGS sequence"/>
</dbReference>
<protein>
    <recommendedName>
        <fullName evidence="1">RES domain-containing protein</fullName>
    </recommendedName>
</protein>
<dbReference type="RefSeq" id="WP_191628727.1">
    <property type="nucleotide sequence ID" value="NZ_CABPRZ010000001.1"/>
</dbReference>
<organism evidence="2 3">
    <name type="scientific">Pandoraea terrae</name>
    <dbReference type="NCBI Taxonomy" id="1537710"/>
    <lineage>
        <taxon>Bacteria</taxon>
        <taxon>Pseudomonadati</taxon>
        <taxon>Pseudomonadota</taxon>
        <taxon>Betaproteobacteria</taxon>
        <taxon>Burkholderiales</taxon>
        <taxon>Burkholderiaceae</taxon>
        <taxon>Pandoraea</taxon>
    </lineage>
</organism>
<dbReference type="InterPro" id="IPR014914">
    <property type="entry name" value="RES_dom"/>
</dbReference>
<name>A0A5E4RDF5_9BURK</name>
<evidence type="ECO:0000313" key="2">
    <source>
        <dbReference type="EMBL" id="VVD61215.1"/>
    </source>
</evidence>
<proteinExistence type="predicted"/>
<evidence type="ECO:0000259" key="1">
    <source>
        <dbReference type="Pfam" id="PF08808"/>
    </source>
</evidence>
<sequence length="229" mass="25709">MPTGEDDVLHRVQCGILRPGDYWHVFPAVYSPTASNPNSKARLAWRDGFHSMFYAGDTPAAALWETALRNAGVRQGYVYTDPVHLKGMSLARLSLTVEVPLLDLRTPYRRELVDANSALDAMWDHALKRSDYEATHDITQQLMAQLMAAGYPDGAALRWHSRQAGSDSAFLFFEPPMTSAWWTYEDSDIFPLDELSGQEQIRQALAHQGLTWRGAPGGTEFEPDLHECK</sequence>